<dbReference type="InterPro" id="IPR011992">
    <property type="entry name" value="EF-hand-dom_pair"/>
</dbReference>
<dbReference type="EMBL" id="MLFT02000006">
    <property type="protein sequence ID" value="PHT45471.1"/>
    <property type="molecule type" value="Genomic_DNA"/>
</dbReference>
<accession>A0A2G2WJR6</accession>
<evidence type="ECO:0000313" key="2">
    <source>
        <dbReference type="EMBL" id="PHT45471.1"/>
    </source>
</evidence>
<sequence>MGKDLRNDQISSMKEAFTLFDINGDGKIAHRNSARWRWKNIAMVRVCSELKDLEEFSTLNLENNLVVYEKFSAHMQTSMTSSTEVNEEERKEKKKYYLNT</sequence>
<dbReference type="Gene3D" id="1.10.238.10">
    <property type="entry name" value="EF-hand"/>
    <property type="match status" value="1"/>
</dbReference>
<dbReference type="Proteomes" id="UP000224567">
    <property type="component" value="Unassembled WGS sequence"/>
</dbReference>
<name>A0A2G2WJR6_CAPBA</name>
<evidence type="ECO:0008006" key="4">
    <source>
        <dbReference type="Google" id="ProtNLM"/>
    </source>
</evidence>
<comment type="caution">
    <text evidence="2">The sequence shown here is derived from an EMBL/GenBank/DDBJ whole genome shotgun (WGS) entry which is preliminary data.</text>
</comment>
<evidence type="ECO:0000313" key="3">
    <source>
        <dbReference type="Proteomes" id="UP000224567"/>
    </source>
</evidence>
<proteinExistence type="predicted"/>
<organism evidence="2 3">
    <name type="scientific">Capsicum baccatum</name>
    <name type="common">Peruvian pepper</name>
    <dbReference type="NCBI Taxonomy" id="33114"/>
    <lineage>
        <taxon>Eukaryota</taxon>
        <taxon>Viridiplantae</taxon>
        <taxon>Streptophyta</taxon>
        <taxon>Embryophyta</taxon>
        <taxon>Tracheophyta</taxon>
        <taxon>Spermatophyta</taxon>
        <taxon>Magnoliopsida</taxon>
        <taxon>eudicotyledons</taxon>
        <taxon>Gunneridae</taxon>
        <taxon>Pentapetalae</taxon>
        <taxon>asterids</taxon>
        <taxon>lamiids</taxon>
        <taxon>Solanales</taxon>
        <taxon>Solanaceae</taxon>
        <taxon>Solanoideae</taxon>
        <taxon>Capsiceae</taxon>
        <taxon>Capsicum</taxon>
    </lineage>
</organism>
<evidence type="ECO:0000256" key="1">
    <source>
        <dbReference type="SAM" id="MobiDB-lite"/>
    </source>
</evidence>
<feature type="region of interest" description="Disordered" evidence="1">
    <location>
        <begin position="78"/>
        <end position="100"/>
    </location>
</feature>
<reference evidence="3" key="2">
    <citation type="journal article" date="2017" name="J. Anim. Genet.">
        <title>Multiple reference genome sequences of hot pepper reveal the massive evolution of plant disease resistance genes by retroduplication.</title>
        <authorList>
            <person name="Kim S."/>
            <person name="Park J."/>
            <person name="Yeom S.-I."/>
            <person name="Kim Y.-M."/>
            <person name="Seo E."/>
            <person name="Kim K.-T."/>
            <person name="Kim M.-S."/>
            <person name="Lee J.M."/>
            <person name="Cheong K."/>
            <person name="Shin H.-S."/>
            <person name="Kim S.-B."/>
            <person name="Han K."/>
            <person name="Lee J."/>
            <person name="Park M."/>
            <person name="Lee H.-A."/>
            <person name="Lee H.-Y."/>
            <person name="Lee Y."/>
            <person name="Oh S."/>
            <person name="Lee J.H."/>
            <person name="Choi E."/>
            <person name="Choi E."/>
            <person name="Lee S.E."/>
            <person name="Jeon J."/>
            <person name="Kim H."/>
            <person name="Choi G."/>
            <person name="Song H."/>
            <person name="Lee J."/>
            <person name="Lee S.-C."/>
            <person name="Kwon J.-K."/>
            <person name="Lee H.-Y."/>
            <person name="Koo N."/>
            <person name="Hong Y."/>
            <person name="Kim R.W."/>
            <person name="Kang W.-H."/>
            <person name="Huh J.H."/>
            <person name="Kang B.-C."/>
            <person name="Yang T.-J."/>
            <person name="Lee Y.-H."/>
            <person name="Bennetzen J.L."/>
            <person name="Choi D."/>
        </authorList>
    </citation>
    <scope>NUCLEOTIDE SEQUENCE [LARGE SCALE GENOMIC DNA]</scope>
    <source>
        <strain evidence="3">cv. PBC81</strain>
    </source>
</reference>
<gene>
    <name evidence="2" type="ORF">CQW23_14629</name>
</gene>
<dbReference type="AlphaFoldDB" id="A0A2G2WJR6"/>
<keyword evidence="3" id="KW-1185">Reference proteome</keyword>
<dbReference type="SUPFAM" id="SSF47473">
    <property type="entry name" value="EF-hand"/>
    <property type="match status" value="1"/>
</dbReference>
<protein>
    <recommendedName>
        <fullName evidence="4">EF-hand domain-containing protein</fullName>
    </recommendedName>
</protein>
<reference evidence="2 3" key="1">
    <citation type="journal article" date="2017" name="Genome Biol.">
        <title>New reference genome sequences of hot pepper reveal the massive evolution of plant disease-resistance genes by retroduplication.</title>
        <authorList>
            <person name="Kim S."/>
            <person name="Park J."/>
            <person name="Yeom S.I."/>
            <person name="Kim Y.M."/>
            <person name="Seo E."/>
            <person name="Kim K.T."/>
            <person name="Kim M.S."/>
            <person name="Lee J.M."/>
            <person name="Cheong K."/>
            <person name="Shin H.S."/>
            <person name="Kim S.B."/>
            <person name="Han K."/>
            <person name="Lee J."/>
            <person name="Park M."/>
            <person name="Lee H.A."/>
            <person name="Lee H.Y."/>
            <person name="Lee Y."/>
            <person name="Oh S."/>
            <person name="Lee J.H."/>
            <person name="Choi E."/>
            <person name="Choi E."/>
            <person name="Lee S.E."/>
            <person name="Jeon J."/>
            <person name="Kim H."/>
            <person name="Choi G."/>
            <person name="Song H."/>
            <person name="Lee J."/>
            <person name="Lee S.C."/>
            <person name="Kwon J.K."/>
            <person name="Lee H.Y."/>
            <person name="Koo N."/>
            <person name="Hong Y."/>
            <person name="Kim R.W."/>
            <person name="Kang W.H."/>
            <person name="Huh J.H."/>
            <person name="Kang B.C."/>
            <person name="Yang T.J."/>
            <person name="Lee Y.H."/>
            <person name="Bennetzen J.L."/>
            <person name="Choi D."/>
        </authorList>
    </citation>
    <scope>NUCLEOTIDE SEQUENCE [LARGE SCALE GENOMIC DNA]</scope>
    <source>
        <strain evidence="3">cv. PBC81</strain>
    </source>
</reference>